<gene>
    <name evidence="3" type="ORF">PAPYR_1603</name>
</gene>
<evidence type="ECO:0000313" key="4">
    <source>
        <dbReference type="Proteomes" id="UP001141327"/>
    </source>
</evidence>
<feature type="region of interest" description="Disordered" evidence="1">
    <location>
        <begin position="111"/>
        <end position="139"/>
    </location>
</feature>
<comment type="caution">
    <text evidence="3">The sequence shown here is derived from an EMBL/GenBank/DDBJ whole genome shotgun (WGS) entry which is preliminary data.</text>
</comment>
<accession>A0ABQ8URZ7</accession>
<feature type="compositionally biased region" description="Basic residues" evidence="1">
    <location>
        <begin position="50"/>
        <end position="59"/>
    </location>
</feature>
<evidence type="ECO:0000256" key="2">
    <source>
        <dbReference type="SAM" id="Phobius"/>
    </source>
</evidence>
<sequence>MSGSDKFTELKSSSSSWFYRRFRHPVTWELPRESPQNPPDLTGLRVYPLSRRRPQPKRSTRLDRNQFVEVVRSRRVFHCVQPEHFTDIKCRLMIFDHPACAERTTAFLDKGAADPSLDTRGAPEKHRAQGPGFMRPPRIRDPIAAPAKVTRFAGETPVLASTSGLRDASLGDGPRVVLFRRYDIRMLVSAAIWAGWPSLTGILWSYVDFLWGLGFPDLLTQGRAPRTPKSNQLCRVLRRVMWRQRAFLFVVLFFVICGASSFSYPEAQLERIIQDPTFISLFAGPRVDIGDLCRQIFPLISWFGHFGGFQLLFEPSVLMMNWMRVTPCQFTSCPIREAKWLVYISHESMHDSDIRVFAMASNGSMIPKPGDPLGQWSSFPSPCADNTTHAPECVWAHFPRALGACGALDGPDRMGTRFFYAMDAPFGYQREYLGRWVPGLDRVGQARCPLVILERYPVLEPHVPSSCLAHSSAKDITAELARMLTEKGPDATPWDTVQRWAATMSHVLQRYPDPNFAALHAMFKESLNYVGIANCQQAMYDNWVLCHGPTQPHWLVAVRHQALYRDSRVHIYRMRYNGTLLLPEYWTRPFDVDEEFWFQQRAGWSQTTFLRDSFFTAFSVETPDLVTASFLPPNTECTLTDVCTQTSFARKAVDTIIAQAAATINSTLPITASFSASNSTWWALASPKSPQEALRAFETLLNPFLTFQNGPFAVPFLSKCWYRWLWSSREQEPQELGQVYVQS</sequence>
<dbReference type="Proteomes" id="UP001141327">
    <property type="component" value="Unassembled WGS sequence"/>
</dbReference>
<organism evidence="3 4">
    <name type="scientific">Paratrimastix pyriformis</name>
    <dbReference type="NCBI Taxonomy" id="342808"/>
    <lineage>
        <taxon>Eukaryota</taxon>
        <taxon>Metamonada</taxon>
        <taxon>Preaxostyla</taxon>
        <taxon>Paratrimastigidae</taxon>
        <taxon>Paratrimastix</taxon>
    </lineage>
</organism>
<feature type="region of interest" description="Disordered" evidence="1">
    <location>
        <begin position="30"/>
        <end position="61"/>
    </location>
</feature>
<evidence type="ECO:0000256" key="1">
    <source>
        <dbReference type="SAM" id="MobiDB-lite"/>
    </source>
</evidence>
<dbReference type="EMBL" id="JAPMOS010000005">
    <property type="protein sequence ID" value="KAJ4461905.1"/>
    <property type="molecule type" value="Genomic_DNA"/>
</dbReference>
<keyword evidence="2" id="KW-1133">Transmembrane helix</keyword>
<evidence type="ECO:0000313" key="3">
    <source>
        <dbReference type="EMBL" id="KAJ4461905.1"/>
    </source>
</evidence>
<keyword evidence="2" id="KW-0472">Membrane</keyword>
<reference evidence="3" key="1">
    <citation type="journal article" date="2022" name="bioRxiv">
        <title>Genomics of Preaxostyla Flagellates Illuminates Evolutionary Transitions and the Path Towards Mitochondrial Loss.</title>
        <authorList>
            <person name="Novak L.V.F."/>
            <person name="Treitli S.C."/>
            <person name="Pyrih J."/>
            <person name="Halakuc P."/>
            <person name="Pipaliya S.V."/>
            <person name="Vacek V."/>
            <person name="Brzon O."/>
            <person name="Soukal P."/>
            <person name="Eme L."/>
            <person name="Dacks J.B."/>
            <person name="Karnkowska A."/>
            <person name="Elias M."/>
            <person name="Hampl V."/>
        </authorList>
    </citation>
    <scope>NUCLEOTIDE SEQUENCE</scope>
    <source>
        <strain evidence="3">RCP-MX</strain>
    </source>
</reference>
<name>A0ABQ8URZ7_9EUKA</name>
<proteinExistence type="predicted"/>
<keyword evidence="2" id="KW-0812">Transmembrane</keyword>
<feature type="transmembrane region" description="Helical" evidence="2">
    <location>
        <begin position="246"/>
        <end position="264"/>
    </location>
</feature>
<protein>
    <submittedName>
        <fullName evidence="3">Uncharacterized protein</fullName>
    </submittedName>
</protein>
<keyword evidence="4" id="KW-1185">Reference proteome</keyword>